<proteinExistence type="predicted"/>
<dbReference type="PANTHER" id="PTHR21028">
    <property type="entry name" value="SI:CH211-156B7.4"/>
    <property type="match status" value="1"/>
</dbReference>
<evidence type="ECO:0000259" key="1">
    <source>
        <dbReference type="PROSITE" id="PS51707"/>
    </source>
</evidence>
<reference evidence="3" key="1">
    <citation type="submission" date="2017-09" db="EMBL/GenBank/DDBJ databases">
        <title>Depth-based differentiation of microbial function through sediment-hosted aquifers and enrichment of novel symbionts in the deep terrestrial subsurface.</title>
        <authorList>
            <person name="Probst A.J."/>
            <person name="Ladd B."/>
            <person name="Jarett J.K."/>
            <person name="Geller-Mcgrath D.E."/>
            <person name="Sieber C.M.K."/>
            <person name="Emerson J.B."/>
            <person name="Anantharaman K."/>
            <person name="Thomas B.C."/>
            <person name="Malmstrom R."/>
            <person name="Stieglmeier M."/>
            <person name="Klingl A."/>
            <person name="Woyke T."/>
            <person name="Ryan C.M."/>
            <person name="Banfield J.F."/>
        </authorList>
    </citation>
    <scope>NUCLEOTIDE SEQUENCE [LARGE SCALE GENOMIC DNA]</scope>
</reference>
<evidence type="ECO:0000313" key="3">
    <source>
        <dbReference type="Proteomes" id="UP000228689"/>
    </source>
</evidence>
<dbReference type="Pfam" id="PF01928">
    <property type="entry name" value="CYTH"/>
    <property type="match status" value="1"/>
</dbReference>
<dbReference type="SUPFAM" id="SSF55154">
    <property type="entry name" value="CYTH-like phosphatases"/>
    <property type="match status" value="1"/>
</dbReference>
<organism evidence="2 3">
    <name type="scientific">Candidatus Komeilibacteria bacterium CG_4_10_14_0_8_um_filter_37_78</name>
    <dbReference type="NCBI Taxonomy" id="1974471"/>
    <lineage>
        <taxon>Bacteria</taxon>
        <taxon>Candidatus Komeiliibacteriota</taxon>
    </lineage>
</organism>
<dbReference type="InterPro" id="IPR023577">
    <property type="entry name" value="CYTH_domain"/>
</dbReference>
<dbReference type="Proteomes" id="UP000228689">
    <property type="component" value="Unassembled WGS sequence"/>
</dbReference>
<name>A0A2M7RDN6_9BACT</name>
<evidence type="ECO:0000313" key="2">
    <source>
        <dbReference type="EMBL" id="PIY94879.1"/>
    </source>
</evidence>
<dbReference type="AlphaFoldDB" id="A0A2M7RDN6"/>
<sequence>MLYEVEVRNILKPQGYRKLDNYLKKHARLIEQKQEETICFRVKKGDLLLRRNEGEVKLTYKDRDVIHDIRAEMEVLMGLNDFDATQEMLQALKFTIKMKWYKRRKIYRWQGVIIALDNVRGQGLSMEMEKLVDGRLRKKAQTELQVRMEALLDELSIKSYPKKDLDAMMVYYRQHWAKLIKKNWIKI</sequence>
<dbReference type="PROSITE" id="PS51707">
    <property type="entry name" value="CYTH"/>
    <property type="match status" value="1"/>
</dbReference>
<comment type="caution">
    <text evidence="2">The sequence shown here is derived from an EMBL/GenBank/DDBJ whole genome shotgun (WGS) entry which is preliminary data.</text>
</comment>
<dbReference type="PANTHER" id="PTHR21028:SF2">
    <property type="entry name" value="CYTH DOMAIN-CONTAINING PROTEIN"/>
    <property type="match status" value="1"/>
</dbReference>
<protein>
    <recommendedName>
        <fullName evidence="1">CYTH domain-containing protein</fullName>
    </recommendedName>
</protein>
<dbReference type="InterPro" id="IPR008173">
    <property type="entry name" value="Adenylyl_cyclase_CyaB"/>
</dbReference>
<dbReference type="InterPro" id="IPR033469">
    <property type="entry name" value="CYTH-like_dom_sf"/>
</dbReference>
<gene>
    <name evidence="2" type="ORF">COY67_01855</name>
</gene>
<accession>A0A2M7RDN6</accession>
<dbReference type="EMBL" id="PFMC01000054">
    <property type="protein sequence ID" value="PIY94879.1"/>
    <property type="molecule type" value="Genomic_DNA"/>
</dbReference>
<feature type="domain" description="CYTH" evidence="1">
    <location>
        <begin position="2"/>
        <end position="178"/>
    </location>
</feature>
<dbReference type="Gene3D" id="2.40.320.10">
    <property type="entry name" value="Hypothetical Protein Pfu-838710-001"/>
    <property type="match status" value="1"/>
</dbReference>